<evidence type="ECO:0000259" key="6">
    <source>
        <dbReference type="PROSITE" id="PS50937"/>
    </source>
</evidence>
<accession>A0A559IQ48</accession>
<dbReference type="InterPro" id="IPR047057">
    <property type="entry name" value="MerR_fam"/>
</dbReference>
<dbReference type="AlphaFoldDB" id="A0A559IQ48"/>
<organism evidence="7 8">
    <name type="scientific">Paenibacillus agilis</name>
    <dbReference type="NCBI Taxonomy" id="3020863"/>
    <lineage>
        <taxon>Bacteria</taxon>
        <taxon>Bacillati</taxon>
        <taxon>Bacillota</taxon>
        <taxon>Bacilli</taxon>
        <taxon>Bacillales</taxon>
        <taxon>Paenibacillaceae</taxon>
        <taxon>Paenibacillus</taxon>
    </lineage>
</organism>
<dbReference type="PANTHER" id="PTHR30204:SF69">
    <property type="entry name" value="MERR-FAMILY TRANSCRIPTIONAL REGULATOR"/>
    <property type="match status" value="1"/>
</dbReference>
<dbReference type="PANTHER" id="PTHR30204">
    <property type="entry name" value="REDOX-CYCLING DRUG-SENSING TRANSCRIPTIONAL ACTIVATOR SOXR"/>
    <property type="match status" value="1"/>
</dbReference>
<dbReference type="OrthoDB" id="9811174at2"/>
<dbReference type="SMART" id="SM00422">
    <property type="entry name" value="HTH_MERR"/>
    <property type="match status" value="1"/>
</dbReference>
<dbReference type="RefSeq" id="WP_144992557.1">
    <property type="nucleotide sequence ID" value="NZ_VNJK01000002.1"/>
</dbReference>
<keyword evidence="1" id="KW-0678">Repressor</keyword>
<keyword evidence="5" id="KW-0175">Coiled coil</keyword>
<keyword evidence="8" id="KW-1185">Reference proteome</keyword>
<evidence type="ECO:0000313" key="7">
    <source>
        <dbReference type="EMBL" id="TVX89761.1"/>
    </source>
</evidence>
<dbReference type="EMBL" id="VNJK01000002">
    <property type="protein sequence ID" value="TVX89761.1"/>
    <property type="molecule type" value="Genomic_DNA"/>
</dbReference>
<dbReference type="Gene3D" id="1.10.1660.10">
    <property type="match status" value="1"/>
</dbReference>
<keyword evidence="2" id="KW-0805">Transcription regulation</keyword>
<dbReference type="CDD" id="cd00592">
    <property type="entry name" value="HTH_MerR-like"/>
    <property type="match status" value="1"/>
</dbReference>
<dbReference type="PROSITE" id="PS00552">
    <property type="entry name" value="HTH_MERR_1"/>
    <property type="match status" value="1"/>
</dbReference>
<dbReference type="Pfam" id="PF13411">
    <property type="entry name" value="MerR_1"/>
    <property type="match status" value="1"/>
</dbReference>
<sequence length="270" mass="31663">MGDGHTYRTSQLSGILGVTRDALRYYEEQGIVNPKQNEVNHYRQYDYYDIYTLMVADFYKKRNLSIKEVKNLQAGSQIVELEALLENKANELEETIRTKQYMLQKIKETKQFCEEVKKHLNQYSIKALPFYEVIGEISDFQSFSEYSVLLEQMDTGKEDMLSKMIRAFTFDETGFLDTKMYIVEKLDTDLKEKDRCYLEHSECMYTIVEDGRFANGSEDIKYNAFEHTLAWGKEQGLTPKGIAFAATRLITYLDNKERVFIEVYIPVEET</sequence>
<feature type="domain" description="HTH merR-type" evidence="6">
    <location>
        <begin position="6"/>
        <end position="75"/>
    </location>
</feature>
<comment type="caution">
    <text evidence="7">The sequence shown here is derived from an EMBL/GenBank/DDBJ whole genome shotgun (WGS) entry which is preliminary data.</text>
</comment>
<protein>
    <submittedName>
        <fullName evidence="7">MerR family transcriptional regulator</fullName>
    </submittedName>
</protein>
<evidence type="ECO:0000256" key="4">
    <source>
        <dbReference type="ARBA" id="ARBA00023163"/>
    </source>
</evidence>
<dbReference type="Proteomes" id="UP000318102">
    <property type="component" value="Unassembled WGS sequence"/>
</dbReference>
<evidence type="ECO:0000256" key="3">
    <source>
        <dbReference type="ARBA" id="ARBA00023125"/>
    </source>
</evidence>
<dbReference type="PROSITE" id="PS50937">
    <property type="entry name" value="HTH_MERR_2"/>
    <property type="match status" value="1"/>
</dbReference>
<evidence type="ECO:0000256" key="5">
    <source>
        <dbReference type="SAM" id="Coils"/>
    </source>
</evidence>
<name>A0A559IQ48_9BACL</name>
<dbReference type="GO" id="GO:0003700">
    <property type="term" value="F:DNA-binding transcription factor activity"/>
    <property type="evidence" value="ECO:0007669"/>
    <property type="project" value="InterPro"/>
</dbReference>
<dbReference type="SUPFAM" id="SSF46955">
    <property type="entry name" value="Putative DNA-binding domain"/>
    <property type="match status" value="1"/>
</dbReference>
<gene>
    <name evidence="7" type="ORF">FPZ44_18590</name>
</gene>
<keyword evidence="3" id="KW-0238">DNA-binding</keyword>
<evidence type="ECO:0000256" key="1">
    <source>
        <dbReference type="ARBA" id="ARBA00022491"/>
    </source>
</evidence>
<dbReference type="GO" id="GO:0003677">
    <property type="term" value="F:DNA binding"/>
    <property type="evidence" value="ECO:0007669"/>
    <property type="project" value="UniProtKB-KW"/>
</dbReference>
<reference evidence="7 8" key="1">
    <citation type="submission" date="2019-07" db="EMBL/GenBank/DDBJ databases">
        <authorList>
            <person name="Kim J."/>
        </authorList>
    </citation>
    <scope>NUCLEOTIDE SEQUENCE [LARGE SCALE GENOMIC DNA]</scope>
    <source>
        <strain evidence="7 8">N4</strain>
    </source>
</reference>
<evidence type="ECO:0000313" key="8">
    <source>
        <dbReference type="Proteomes" id="UP000318102"/>
    </source>
</evidence>
<dbReference type="InterPro" id="IPR009061">
    <property type="entry name" value="DNA-bd_dom_put_sf"/>
</dbReference>
<proteinExistence type="predicted"/>
<feature type="coiled-coil region" evidence="5">
    <location>
        <begin position="78"/>
        <end position="109"/>
    </location>
</feature>
<dbReference type="InterPro" id="IPR000551">
    <property type="entry name" value="MerR-type_HTH_dom"/>
</dbReference>
<evidence type="ECO:0000256" key="2">
    <source>
        <dbReference type="ARBA" id="ARBA00023015"/>
    </source>
</evidence>
<keyword evidence="4" id="KW-0804">Transcription</keyword>